<organism evidence="1 2">
    <name type="scientific">Kitasatospora viridis</name>
    <dbReference type="NCBI Taxonomy" id="281105"/>
    <lineage>
        <taxon>Bacteria</taxon>
        <taxon>Bacillati</taxon>
        <taxon>Actinomycetota</taxon>
        <taxon>Actinomycetes</taxon>
        <taxon>Kitasatosporales</taxon>
        <taxon>Streptomycetaceae</taxon>
        <taxon>Kitasatospora</taxon>
    </lineage>
</organism>
<dbReference type="RefSeq" id="WP_145911456.1">
    <property type="nucleotide sequence ID" value="NZ_BAAAMZ010000022.1"/>
</dbReference>
<evidence type="ECO:0000313" key="2">
    <source>
        <dbReference type="Proteomes" id="UP000317940"/>
    </source>
</evidence>
<dbReference type="OrthoDB" id="9820693at2"/>
<gene>
    <name evidence="1" type="ORF">FHX73_1824</name>
</gene>
<dbReference type="EMBL" id="VIWT01000008">
    <property type="protein sequence ID" value="TWF71653.1"/>
    <property type="molecule type" value="Genomic_DNA"/>
</dbReference>
<name>A0A561S9U8_9ACTN</name>
<evidence type="ECO:0000313" key="1">
    <source>
        <dbReference type="EMBL" id="TWF71653.1"/>
    </source>
</evidence>
<reference evidence="1 2" key="1">
    <citation type="submission" date="2019-06" db="EMBL/GenBank/DDBJ databases">
        <title>Sequencing the genomes of 1000 actinobacteria strains.</title>
        <authorList>
            <person name="Klenk H.-P."/>
        </authorList>
    </citation>
    <scope>NUCLEOTIDE SEQUENCE [LARGE SCALE GENOMIC DNA]</scope>
    <source>
        <strain evidence="1 2">DSM 44826</strain>
    </source>
</reference>
<dbReference type="Proteomes" id="UP000317940">
    <property type="component" value="Unassembled WGS sequence"/>
</dbReference>
<dbReference type="AlphaFoldDB" id="A0A561S9U8"/>
<proteinExistence type="predicted"/>
<comment type="caution">
    <text evidence="1">The sequence shown here is derived from an EMBL/GenBank/DDBJ whole genome shotgun (WGS) entry which is preliminary data.</text>
</comment>
<sequence length="242" mass="27171">MPQVEVPEVHLSAHPDRMIMVEKGLAPGPARQAALIAVRDVRRKMPKLSGAAARRVQPLYGRGYFGVQWADDYVWYQDHGTRAFTMRSLAGKTIPMWIDDPTGMEREKNPKAKTRTTASGKVQVLIFRRAAPIGARRKTYRVDRKTGQRILVSDKPMSYPGAPGRISRREAAQPWTTPGRRPGAIAPGNVGVRWRHPGLHPRSFLNTSMTAAAQRCGLVAQRVYVGDRGWRNFVRLHGEDFK</sequence>
<protein>
    <submittedName>
        <fullName evidence="1">Uncharacterized protein</fullName>
    </submittedName>
</protein>
<keyword evidence="2" id="KW-1185">Reference proteome</keyword>
<accession>A0A561S9U8</accession>